<gene>
    <name evidence="2" type="ORF">J4G43_05460</name>
</gene>
<accession>A0A939S1D8</accession>
<proteinExistence type="predicted"/>
<dbReference type="EMBL" id="JAGEMI010000001">
    <property type="protein sequence ID" value="MBO1860438.1"/>
    <property type="molecule type" value="Genomic_DNA"/>
</dbReference>
<feature type="region of interest" description="Disordered" evidence="1">
    <location>
        <begin position="1"/>
        <end position="20"/>
    </location>
</feature>
<evidence type="ECO:0000313" key="2">
    <source>
        <dbReference type="EMBL" id="MBO1860438.1"/>
    </source>
</evidence>
<name>A0A939S1D8_9BRAD</name>
<reference evidence="2" key="1">
    <citation type="submission" date="2021-03" db="EMBL/GenBank/DDBJ databases">
        <title>Whole Genome Sequence of Bradyrhizobium sp. Strain 144S4.</title>
        <authorList>
            <person name="Bromfield E.S.P."/>
            <person name="Cloutier S."/>
        </authorList>
    </citation>
    <scope>NUCLEOTIDE SEQUENCE [LARGE SCALE GENOMIC DNA]</scope>
    <source>
        <strain evidence="2">144S4</strain>
    </source>
</reference>
<protein>
    <submittedName>
        <fullName evidence="2">Uncharacterized protein</fullName>
    </submittedName>
</protein>
<feature type="compositionally biased region" description="Basic residues" evidence="1">
    <location>
        <begin position="1"/>
        <end position="16"/>
    </location>
</feature>
<organism evidence="2">
    <name type="scientific">Bradyrhizobium barranii subsp. barranii</name>
    <dbReference type="NCBI Taxonomy" id="2823807"/>
    <lineage>
        <taxon>Bacteria</taxon>
        <taxon>Pseudomonadati</taxon>
        <taxon>Pseudomonadota</taxon>
        <taxon>Alphaproteobacteria</taxon>
        <taxon>Hyphomicrobiales</taxon>
        <taxon>Nitrobacteraceae</taxon>
        <taxon>Bradyrhizobium</taxon>
        <taxon>Bradyrhizobium barranii</taxon>
    </lineage>
</organism>
<dbReference type="AlphaFoldDB" id="A0A939S1D8"/>
<sequence>MRHRPHANRRAKKKTHTTTSAIAAITPMKDRDLLATDPGAIDQHAGARWCRDSGAYGRSTDYGAARRSPRDAGDTHWGRWSPYAGLCALNRE</sequence>
<evidence type="ECO:0000256" key="1">
    <source>
        <dbReference type="SAM" id="MobiDB-lite"/>
    </source>
</evidence>
<comment type="caution">
    <text evidence="2">The sequence shown here is derived from an EMBL/GenBank/DDBJ whole genome shotgun (WGS) entry which is preliminary data.</text>
</comment>
<dbReference type="RefSeq" id="WP_208083979.1">
    <property type="nucleotide sequence ID" value="NZ_CP086136.1"/>
</dbReference>